<dbReference type="PANTHER" id="PTHR14198">
    <property type="entry name" value="TRANSMEMBRANE 4 L6 FAMILY MEMBER 1-RELATED"/>
    <property type="match status" value="1"/>
</dbReference>
<dbReference type="AlphaFoldDB" id="A0A553RCR3"/>
<evidence type="ECO:0000256" key="5">
    <source>
        <dbReference type="ARBA" id="ARBA00023136"/>
    </source>
</evidence>
<dbReference type="GO" id="GO:0016020">
    <property type="term" value="C:membrane"/>
    <property type="evidence" value="ECO:0007669"/>
    <property type="project" value="UniProtKB-SubCell"/>
</dbReference>
<proteinExistence type="inferred from homology"/>
<dbReference type="PANTHER" id="PTHR14198:SF23">
    <property type="entry name" value="SI:CH211-137I24.10"/>
    <property type="match status" value="1"/>
</dbReference>
<keyword evidence="5 6" id="KW-0472">Membrane</keyword>
<sequence length="218" mass="23901">MKTQELRPPCYFLEREYHQVYSMCTGKCAKFIGISLYPLAVVSVISNIFLFFPDFKTVYSAEDSQGLYRLTDEIKYMGGLLGGGILVLLPAIHIHSTGRKGCCGNRCGMCLSILFASLGVIGATYSGAVALVALLHGPVCKVVGGDWERPFYNYTEKYLENPDIWSVCEEPANIVEFNLGLFAILLVTACLELLLCVSQLINGLFGCICGTCNHKEVA</sequence>
<name>A0A553RCR3_9TELE</name>
<keyword evidence="3 6" id="KW-0812">Transmembrane</keyword>
<evidence type="ECO:0000256" key="4">
    <source>
        <dbReference type="ARBA" id="ARBA00022989"/>
    </source>
</evidence>
<reference evidence="7 8" key="1">
    <citation type="journal article" date="2019" name="Sci. Data">
        <title>Hybrid genome assembly and annotation of Danionella translucida.</title>
        <authorList>
            <person name="Kadobianskyi M."/>
            <person name="Schulze L."/>
            <person name="Schuelke M."/>
            <person name="Judkewitz B."/>
        </authorList>
    </citation>
    <scope>NUCLEOTIDE SEQUENCE [LARGE SCALE GENOMIC DNA]</scope>
    <source>
        <strain evidence="7 8">Bolton</strain>
    </source>
</reference>
<reference evidence="7" key="2">
    <citation type="submission" date="2019-04" db="EMBL/GenBank/DDBJ databases">
        <authorList>
            <person name="Kadobianskyi M."/>
            <person name="Schulze L."/>
            <person name="Schuelke M."/>
            <person name="Judkewitz B."/>
        </authorList>
    </citation>
    <scope>NUCLEOTIDE SEQUENCE</scope>
    <source>
        <strain evidence="7">Bolton</strain>
        <tissue evidence="7">Whole-body</tissue>
    </source>
</reference>
<evidence type="ECO:0000313" key="7">
    <source>
        <dbReference type="EMBL" id="TRY99984.1"/>
    </source>
</evidence>
<dbReference type="InterPro" id="IPR008661">
    <property type="entry name" value="L6_membrane"/>
</dbReference>
<gene>
    <name evidence="7" type="ORF">DNTS_033754</name>
</gene>
<keyword evidence="4 6" id="KW-1133">Transmembrane helix</keyword>
<protein>
    <submittedName>
        <fullName evidence="7">Uncharacterized protein</fullName>
    </submittedName>
</protein>
<evidence type="ECO:0000256" key="2">
    <source>
        <dbReference type="ARBA" id="ARBA00006193"/>
    </source>
</evidence>
<keyword evidence="8" id="KW-1185">Reference proteome</keyword>
<dbReference type="Proteomes" id="UP000316079">
    <property type="component" value="Unassembled WGS sequence"/>
</dbReference>
<evidence type="ECO:0000313" key="8">
    <source>
        <dbReference type="Proteomes" id="UP000316079"/>
    </source>
</evidence>
<comment type="similarity">
    <text evidence="2">Belongs to the L6 tetraspanin family.</text>
</comment>
<dbReference type="EMBL" id="SRMA01024855">
    <property type="protein sequence ID" value="TRY99985.1"/>
    <property type="molecule type" value="Genomic_DNA"/>
</dbReference>
<organism evidence="7 8">
    <name type="scientific">Danionella cerebrum</name>
    <dbReference type="NCBI Taxonomy" id="2873325"/>
    <lineage>
        <taxon>Eukaryota</taxon>
        <taxon>Metazoa</taxon>
        <taxon>Chordata</taxon>
        <taxon>Craniata</taxon>
        <taxon>Vertebrata</taxon>
        <taxon>Euteleostomi</taxon>
        <taxon>Actinopterygii</taxon>
        <taxon>Neopterygii</taxon>
        <taxon>Teleostei</taxon>
        <taxon>Ostariophysi</taxon>
        <taxon>Cypriniformes</taxon>
        <taxon>Danionidae</taxon>
        <taxon>Danioninae</taxon>
        <taxon>Danionella</taxon>
    </lineage>
</organism>
<feature type="transmembrane region" description="Helical" evidence="6">
    <location>
        <begin position="74"/>
        <end position="92"/>
    </location>
</feature>
<feature type="transmembrane region" description="Helical" evidence="6">
    <location>
        <begin position="31"/>
        <end position="52"/>
    </location>
</feature>
<comment type="subcellular location">
    <subcellularLocation>
        <location evidence="1">Membrane</location>
        <topology evidence="1">Multi-pass membrane protein</topology>
    </subcellularLocation>
</comment>
<dbReference type="EMBL" id="SRMA01024855">
    <property type="protein sequence ID" value="TRY99984.1"/>
    <property type="molecule type" value="Genomic_DNA"/>
</dbReference>
<evidence type="ECO:0000256" key="6">
    <source>
        <dbReference type="SAM" id="Phobius"/>
    </source>
</evidence>
<dbReference type="Pfam" id="PF05805">
    <property type="entry name" value="L6_membrane"/>
    <property type="match status" value="1"/>
</dbReference>
<feature type="transmembrane region" description="Helical" evidence="6">
    <location>
        <begin position="113"/>
        <end position="135"/>
    </location>
</feature>
<feature type="transmembrane region" description="Helical" evidence="6">
    <location>
        <begin position="179"/>
        <end position="197"/>
    </location>
</feature>
<evidence type="ECO:0000256" key="1">
    <source>
        <dbReference type="ARBA" id="ARBA00004141"/>
    </source>
</evidence>
<comment type="caution">
    <text evidence="7">The sequence shown here is derived from an EMBL/GenBank/DDBJ whole genome shotgun (WGS) entry which is preliminary data.</text>
</comment>
<evidence type="ECO:0000256" key="3">
    <source>
        <dbReference type="ARBA" id="ARBA00022692"/>
    </source>
</evidence>
<accession>A0A553RCR3</accession>
<dbReference type="OrthoDB" id="9937421at2759"/>